<dbReference type="OrthoDB" id="9787190at2"/>
<dbReference type="EMBL" id="JAMD01000006">
    <property type="protein sequence ID" value="KEJ95537.1"/>
    <property type="molecule type" value="Genomic_DNA"/>
</dbReference>
<evidence type="ECO:0000256" key="2">
    <source>
        <dbReference type="ARBA" id="ARBA00023002"/>
    </source>
</evidence>
<comment type="similarity">
    <text evidence="1">Belongs to the DadA oxidoreductase family.</text>
</comment>
<dbReference type="GeneID" id="68871493"/>
<evidence type="ECO:0000313" key="4">
    <source>
        <dbReference type="EMBL" id="KEJ95537.1"/>
    </source>
</evidence>
<name>A0A073JCW1_9RHOB</name>
<organism evidence="4 5">
    <name type="scientific">Pseudosulfitobacter pseudonitzschiae</name>
    <dbReference type="NCBI Taxonomy" id="1402135"/>
    <lineage>
        <taxon>Bacteria</taxon>
        <taxon>Pseudomonadati</taxon>
        <taxon>Pseudomonadota</taxon>
        <taxon>Alphaproteobacteria</taxon>
        <taxon>Rhodobacterales</taxon>
        <taxon>Roseobacteraceae</taxon>
        <taxon>Pseudosulfitobacter</taxon>
    </lineage>
</organism>
<keyword evidence="5" id="KW-1185">Reference proteome</keyword>
<dbReference type="AlphaFoldDB" id="A0A073JCW1"/>
<dbReference type="InterPro" id="IPR006076">
    <property type="entry name" value="FAD-dep_OxRdtase"/>
</dbReference>
<dbReference type="GO" id="GO:0008718">
    <property type="term" value="F:D-amino-acid dehydrogenase activity"/>
    <property type="evidence" value="ECO:0007669"/>
    <property type="project" value="TreeGrafter"/>
</dbReference>
<dbReference type="Gene3D" id="3.30.9.10">
    <property type="entry name" value="D-Amino Acid Oxidase, subunit A, domain 2"/>
    <property type="match status" value="1"/>
</dbReference>
<dbReference type="PANTHER" id="PTHR13847">
    <property type="entry name" value="SARCOSINE DEHYDROGENASE-RELATED"/>
    <property type="match status" value="1"/>
</dbReference>
<proteinExistence type="inferred from homology"/>
<dbReference type="Pfam" id="PF01266">
    <property type="entry name" value="DAO"/>
    <property type="match status" value="1"/>
</dbReference>
<sequence>MPGPFVVPVHGDLDLPAKVDVVVIGGGIIGCSTALELAERGMTVALCEKGGIGHEQSSRNWGWVRITRRDPREVPLMAEALRIWPDLAKRTGRDLGYTRAGVAFACATDTEFEEHERWLENLKDYQIDSRMVSGPEFRELFPGTEMDVKGALFTAVDGRAEPQQAAPAIAEAARDRGVHVLTECAVRGIQTSAGHVSGVVTERGEIACEQVVLAGGAWSSLFARNTGLRLPQLKVKNSVIRTKPLQGGPESAIWSNGFSIRKRMDGGYTVADGFRNIVDIVPDSFRYFKDFLPALGSQWKSLMLSFGGRFLDEVRVPNSWSMDEASPFEYCRVLDPKPSFTLQDKALQNLRRAFPVFEKAEVAQRWAGAIDVTPDAIPVISGVDDIPGFFIATGFSGHGFGIGPAAGRLAADLVCARAPVVDPAPYRFNRFSDGSKIEIISGF</sequence>
<dbReference type="GO" id="GO:0005886">
    <property type="term" value="C:plasma membrane"/>
    <property type="evidence" value="ECO:0007669"/>
    <property type="project" value="TreeGrafter"/>
</dbReference>
<comment type="caution">
    <text evidence="4">The sequence shown here is derived from an EMBL/GenBank/DDBJ whole genome shotgun (WGS) entry which is preliminary data.</text>
</comment>
<dbReference type="Gene3D" id="3.50.50.60">
    <property type="entry name" value="FAD/NAD(P)-binding domain"/>
    <property type="match status" value="1"/>
</dbReference>
<dbReference type="GO" id="GO:0005737">
    <property type="term" value="C:cytoplasm"/>
    <property type="evidence" value="ECO:0007669"/>
    <property type="project" value="TreeGrafter"/>
</dbReference>
<reference evidence="4 5" key="1">
    <citation type="submission" date="2014-01" db="EMBL/GenBank/DDBJ databases">
        <title>Sulfitobacter sp. H3 (MCCC 1A00686) Genome Sequencing.</title>
        <authorList>
            <person name="Lai Q."/>
            <person name="Hong Z."/>
        </authorList>
    </citation>
    <scope>NUCLEOTIDE SEQUENCE [LARGE SCALE GENOMIC DNA]</scope>
    <source>
        <strain evidence="4 5">H3</strain>
    </source>
</reference>
<evidence type="ECO:0000259" key="3">
    <source>
        <dbReference type="Pfam" id="PF01266"/>
    </source>
</evidence>
<evidence type="ECO:0000256" key="1">
    <source>
        <dbReference type="ARBA" id="ARBA00009410"/>
    </source>
</evidence>
<dbReference type="RefSeq" id="WP_037926840.1">
    <property type="nucleotide sequence ID" value="NZ_CP054599.1"/>
</dbReference>
<dbReference type="InterPro" id="IPR036188">
    <property type="entry name" value="FAD/NAD-bd_sf"/>
</dbReference>
<protein>
    <submittedName>
        <fullName evidence="4">D-amino acid oxidase</fullName>
    </submittedName>
</protein>
<evidence type="ECO:0000313" key="5">
    <source>
        <dbReference type="Proteomes" id="UP000027746"/>
    </source>
</evidence>
<dbReference type="GO" id="GO:0055130">
    <property type="term" value="P:D-alanine catabolic process"/>
    <property type="evidence" value="ECO:0007669"/>
    <property type="project" value="TreeGrafter"/>
</dbReference>
<dbReference type="SUPFAM" id="SSF51905">
    <property type="entry name" value="FAD/NAD(P)-binding domain"/>
    <property type="match status" value="1"/>
</dbReference>
<feature type="domain" description="FAD dependent oxidoreductase" evidence="3">
    <location>
        <begin position="20"/>
        <end position="413"/>
    </location>
</feature>
<accession>A0A073JCW1</accession>
<dbReference type="Proteomes" id="UP000027746">
    <property type="component" value="Unassembled WGS sequence"/>
</dbReference>
<keyword evidence="2" id="KW-0560">Oxidoreductase</keyword>
<gene>
    <name evidence="4" type="ORF">SUH3_21365</name>
</gene>
<dbReference type="PANTHER" id="PTHR13847:SF280">
    <property type="entry name" value="D-AMINO ACID DEHYDROGENASE"/>
    <property type="match status" value="1"/>
</dbReference>